<comment type="caution">
    <text evidence="2">The sequence shown here is derived from an EMBL/GenBank/DDBJ whole genome shotgun (WGS) entry which is preliminary data.</text>
</comment>
<gene>
    <name evidence="2" type="ORF">XAT740_LOCUS15391</name>
</gene>
<evidence type="ECO:0000313" key="2">
    <source>
        <dbReference type="EMBL" id="CAF1043524.1"/>
    </source>
</evidence>
<feature type="region of interest" description="Disordered" evidence="1">
    <location>
        <begin position="180"/>
        <end position="203"/>
    </location>
</feature>
<proteinExistence type="predicted"/>
<dbReference type="AlphaFoldDB" id="A0A814K293"/>
<feature type="compositionally biased region" description="Acidic residues" evidence="1">
    <location>
        <begin position="188"/>
        <end position="203"/>
    </location>
</feature>
<dbReference type="EMBL" id="CAJNOR010000949">
    <property type="protein sequence ID" value="CAF1043524.1"/>
    <property type="molecule type" value="Genomic_DNA"/>
</dbReference>
<evidence type="ECO:0000313" key="3">
    <source>
        <dbReference type="Proteomes" id="UP000663828"/>
    </source>
</evidence>
<sequence>MDEDDERNDNVTNDENDNEENFQIQSVENENGNDFVLVNGRIDYQYQSRTLDNINASDLKYVADSSIRREEQDNRRGRPSNQRFLFQKQHPQATTYLTMKHIEHRIPILYGPQIPRRDREDTRERYFALSSRQHHISAHSQNIIDNIQILHECKKDRDEHLVKVITEAQVENDTIEPELFPKNQSSYDEYDDTSDSEDLLELL</sequence>
<feature type="region of interest" description="Disordered" evidence="1">
    <location>
        <begin position="1"/>
        <end position="22"/>
    </location>
</feature>
<keyword evidence="3" id="KW-1185">Reference proteome</keyword>
<feature type="compositionally biased region" description="Acidic residues" evidence="1">
    <location>
        <begin position="1"/>
        <end position="20"/>
    </location>
</feature>
<feature type="non-terminal residue" evidence="2">
    <location>
        <position position="1"/>
    </location>
</feature>
<evidence type="ECO:0000256" key="1">
    <source>
        <dbReference type="SAM" id="MobiDB-lite"/>
    </source>
</evidence>
<accession>A0A814K293</accession>
<dbReference type="Proteomes" id="UP000663828">
    <property type="component" value="Unassembled WGS sequence"/>
</dbReference>
<protein>
    <submittedName>
        <fullName evidence="2">Uncharacterized protein</fullName>
    </submittedName>
</protein>
<name>A0A814K293_ADIRI</name>
<organism evidence="2 3">
    <name type="scientific">Adineta ricciae</name>
    <name type="common">Rotifer</name>
    <dbReference type="NCBI Taxonomy" id="249248"/>
    <lineage>
        <taxon>Eukaryota</taxon>
        <taxon>Metazoa</taxon>
        <taxon>Spiralia</taxon>
        <taxon>Gnathifera</taxon>
        <taxon>Rotifera</taxon>
        <taxon>Eurotatoria</taxon>
        <taxon>Bdelloidea</taxon>
        <taxon>Adinetida</taxon>
        <taxon>Adinetidae</taxon>
        <taxon>Adineta</taxon>
    </lineage>
</organism>
<reference evidence="2" key="1">
    <citation type="submission" date="2021-02" db="EMBL/GenBank/DDBJ databases">
        <authorList>
            <person name="Nowell W R."/>
        </authorList>
    </citation>
    <scope>NUCLEOTIDE SEQUENCE</scope>
</reference>